<evidence type="ECO:0000256" key="4">
    <source>
        <dbReference type="ARBA" id="ARBA00007637"/>
    </source>
</evidence>
<keyword evidence="13" id="KW-1185">Reference proteome</keyword>
<evidence type="ECO:0000256" key="6">
    <source>
        <dbReference type="ARBA" id="ARBA00018569"/>
    </source>
</evidence>
<dbReference type="InterPro" id="IPR036291">
    <property type="entry name" value="NAD(P)-bd_dom_sf"/>
</dbReference>
<dbReference type="Pfam" id="PF01370">
    <property type="entry name" value="Epimerase"/>
    <property type="match status" value="1"/>
</dbReference>
<dbReference type="Gene3D" id="3.40.50.720">
    <property type="entry name" value="NAD(P)-binding Rossmann-like Domain"/>
    <property type="match status" value="1"/>
</dbReference>
<comment type="subunit">
    <text evidence="10">Homodimer.</text>
</comment>
<evidence type="ECO:0000256" key="2">
    <source>
        <dbReference type="ARBA" id="ARBA00001911"/>
    </source>
</evidence>
<protein>
    <recommendedName>
        <fullName evidence="6 10">UDP-glucose 4-epimerase</fullName>
        <ecNumber evidence="5 10">5.1.3.2</ecNumber>
    </recommendedName>
</protein>
<dbReference type="EC" id="5.1.3.2" evidence="5 10"/>
<reference evidence="12 13" key="1">
    <citation type="journal article" date="2012" name="Extremophiles">
        <title>Thermotomaculum hydrothermale gen. nov., sp. nov., a novel heterotrophic thermophile within the phylum Acidobacteria from a deep-sea hydrothermal vent chimney in the Southern Okinawa Trough.</title>
        <authorList>
            <person name="Izumi H."/>
            <person name="Nunoura T."/>
            <person name="Miyazaki M."/>
            <person name="Mino S."/>
            <person name="Toki T."/>
            <person name="Takai K."/>
            <person name="Sako Y."/>
            <person name="Sawabe T."/>
            <person name="Nakagawa S."/>
        </authorList>
    </citation>
    <scope>NUCLEOTIDE SEQUENCE [LARGE SCALE GENOMIC DNA]</scope>
    <source>
        <strain evidence="12 13">AC55</strain>
    </source>
</reference>
<dbReference type="GO" id="GO:0003978">
    <property type="term" value="F:UDP-glucose 4-epimerase activity"/>
    <property type="evidence" value="ECO:0007669"/>
    <property type="project" value="UniProtKB-UniRule"/>
</dbReference>
<keyword evidence="8 10" id="KW-0413">Isomerase</keyword>
<dbReference type="InterPro" id="IPR001509">
    <property type="entry name" value="Epimerase_deHydtase"/>
</dbReference>
<feature type="domain" description="NAD-dependent epimerase/dehydratase" evidence="11">
    <location>
        <begin position="6"/>
        <end position="254"/>
    </location>
</feature>
<dbReference type="Proteomes" id="UP000595564">
    <property type="component" value="Chromosome"/>
</dbReference>
<proteinExistence type="inferred from homology"/>
<evidence type="ECO:0000256" key="7">
    <source>
        <dbReference type="ARBA" id="ARBA00023027"/>
    </source>
</evidence>
<comment type="cofactor">
    <cofactor evidence="2 10">
        <name>NAD(+)</name>
        <dbReference type="ChEBI" id="CHEBI:57540"/>
    </cofactor>
</comment>
<organism evidence="12 13">
    <name type="scientific">Thermotomaculum hydrothermale</name>
    <dbReference type="NCBI Taxonomy" id="981385"/>
    <lineage>
        <taxon>Bacteria</taxon>
        <taxon>Pseudomonadati</taxon>
        <taxon>Acidobacteriota</taxon>
        <taxon>Holophagae</taxon>
        <taxon>Thermotomaculales</taxon>
        <taxon>Thermotomaculaceae</taxon>
        <taxon>Thermotomaculum</taxon>
    </lineage>
</organism>
<comment type="pathway">
    <text evidence="3 10">Carbohydrate metabolism; galactose metabolism.</text>
</comment>
<dbReference type="KEGG" id="thyd:TTHT_1770"/>
<dbReference type="NCBIfam" id="TIGR01179">
    <property type="entry name" value="galE"/>
    <property type="match status" value="1"/>
</dbReference>
<evidence type="ECO:0000313" key="13">
    <source>
        <dbReference type="Proteomes" id="UP000595564"/>
    </source>
</evidence>
<comment type="similarity">
    <text evidence="4 10">Belongs to the NAD(P)-dependent epimerase/dehydratase family.</text>
</comment>
<evidence type="ECO:0000256" key="8">
    <source>
        <dbReference type="ARBA" id="ARBA00023235"/>
    </source>
</evidence>
<gene>
    <name evidence="12" type="primary">galE</name>
    <name evidence="12" type="ORF">TTHT_1770</name>
</gene>
<dbReference type="RefSeq" id="WP_201327540.1">
    <property type="nucleotide sequence ID" value="NZ_AP017470.1"/>
</dbReference>
<evidence type="ECO:0000259" key="11">
    <source>
        <dbReference type="Pfam" id="PF01370"/>
    </source>
</evidence>
<evidence type="ECO:0000256" key="1">
    <source>
        <dbReference type="ARBA" id="ARBA00000083"/>
    </source>
</evidence>
<dbReference type="InterPro" id="IPR005886">
    <property type="entry name" value="UDP_G4E"/>
</dbReference>
<dbReference type="PANTHER" id="PTHR43725">
    <property type="entry name" value="UDP-GLUCOSE 4-EPIMERASE"/>
    <property type="match status" value="1"/>
</dbReference>
<dbReference type="SUPFAM" id="SSF51735">
    <property type="entry name" value="NAD(P)-binding Rossmann-fold domains"/>
    <property type="match status" value="1"/>
</dbReference>
<evidence type="ECO:0000256" key="9">
    <source>
        <dbReference type="ARBA" id="ARBA00023277"/>
    </source>
</evidence>
<sequence length="327" mass="36509">MAKLNILVTGGAGYIGSHTVKLLSEKGFNVVVYDNLSNGHREAVENVKFVEGDILDTERLSSLLSEVKFDACIHFAAFIEVGESVKNPLKFYKNNVAGTLNLLTLLKKYNVKNFVFSSTAAVYGNPEKTPIKEDFELKPVNPYGNTKLAVENALRDMSNAGEISYIALRYFNASGADESGLIGESHNPETHLIPLVLKTAKGERESIKIFGTDYPTKDGTCIRDYIHVNDLANAHILALNYLIEGGKSDVFNCGYGIGYSVREIIDTAKKVTGIDFRVEETERREGDPAVLVADNKKIKKVLNWKPQYNDIEYIIQTAWNWEKNKRF</sequence>
<dbReference type="AlphaFoldDB" id="A0A7R6SZ03"/>
<evidence type="ECO:0000256" key="10">
    <source>
        <dbReference type="RuleBase" id="RU366046"/>
    </source>
</evidence>
<evidence type="ECO:0000256" key="5">
    <source>
        <dbReference type="ARBA" id="ARBA00013189"/>
    </source>
</evidence>
<keyword evidence="9 10" id="KW-0119">Carbohydrate metabolism</keyword>
<evidence type="ECO:0000256" key="3">
    <source>
        <dbReference type="ARBA" id="ARBA00004947"/>
    </source>
</evidence>
<name>A0A7R6SZ03_9BACT</name>
<dbReference type="CDD" id="cd05247">
    <property type="entry name" value="UDP_G4E_1_SDR_e"/>
    <property type="match status" value="1"/>
</dbReference>
<keyword evidence="7 10" id="KW-0520">NAD</keyword>
<dbReference type="UniPathway" id="UPA00214"/>
<accession>A0A7R6SZ03</accession>
<dbReference type="EMBL" id="AP017470">
    <property type="protein sequence ID" value="BBB33235.1"/>
    <property type="molecule type" value="Genomic_DNA"/>
</dbReference>
<dbReference type="GO" id="GO:0033499">
    <property type="term" value="P:galactose catabolic process via UDP-galactose, Leloir pathway"/>
    <property type="evidence" value="ECO:0007669"/>
    <property type="project" value="TreeGrafter"/>
</dbReference>
<evidence type="ECO:0000313" key="12">
    <source>
        <dbReference type="EMBL" id="BBB33235.1"/>
    </source>
</evidence>
<comment type="catalytic activity">
    <reaction evidence="1 10">
        <text>UDP-alpha-D-glucose = UDP-alpha-D-galactose</text>
        <dbReference type="Rhea" id="RHEA:22168"/>
        <dbReference type="ChEBI" id="CHEBI:58885"/>
        <dbReference type="ChEBI" id="CHEBI:66914"/>
        <dbReference type="EC" id="5.1.3.2"/>
    </reaction>
</comment>
<dbReference type="PANTHER" id="PTHR43725:SF53">
    <property type="entry name" value="UDP-ARABINOSE 4-EPIMERASE 1"/>
    <property type="match status" value="1"/>
</dbReference>
<dbReference type="Gene3D" id="3.90.25.10">
    <property type="entry name" value="UDP-galactose 4-epimerase, domain 1"/>
    <property type="match status" value="1"/>
</dbReference>